<dbReference type="PANTHER" id="PTHR13495:SF0">
    <property type="entry name" value="PSME3-INTERACTING PROTEIN"/>
    <property type="match status" value="1"/>
</dbReference>
<feature type="compositionally biased region" description="Basic and acidic residues" evidence="3">
    <location>
        <begin position="112"/>
        <end position="126"/>
    </location>
</feature>
<dbReference type="GO" id="GO:0005634">
    <property type="term" value="C:nucleus"/>
    <property type="evidence" value="ECO:0007669"/>
    <property type="project" value="UniProtKB-SubCell"/>
</dbReference>
<dbReference type="Proteomes" id="UP000240830">
    <property type="component" value="Unassembled WGS sequence"/>
</dbReference>
<reference evidence="5 6" key="1">
    <citation type="submission" date="2016-10" db="EMBL/GenBank/DDBJ databases">
        <title>The genome of Paramicrosporidium saccamoebae is the missing link in understanding Cryptomycota and Microsporidia evolution.</title>
        <authorList>
            <person name="Quandt C.A."/>
            <person name="Beaudet D."/>
            <person name="Corsaro D."/>
            <person name="Michel R."/>
            <person name="Corradi N."/>
            <person name="James T."/>
        </authorList>
    </citation>
    <scope>NUCLEOTIDE SEQUENCE [LARGE SCALE GENOMIC DNA]</scope>
    <source>
        <strain evidence="5 6">KSL3</strain>
    </source>
</reference>
<sequence length="145" mass="17356">MGDHEKWEAVLLKDEERKKGKAEPVDKRSLYERLQEQKEKEDAEYMERLKGTNKTAALVEEDVLYLEEIEMRKRNRERQLEEEEQNLVKEFKKQRQDKFNPVSDVIFDPTVDQERKNSSLKEKRQDLGIAPKKRLDLGIVPKRKT</sequence>
<keyword evidence="2" id="KW-0539">Nucleus</keyword>
<accession>A0A2H9TI23</accession>
<feature type="region of interest" description="Disordered" evidence="3">
    <location>
        <begin position="92"/>
        <end position="127"/>
    </location>
</feature>
<dbReference type="AlphaFoldDB" id="A0A2H9TI23"/>
<evidence type="ECO:0000256" key="2">
    <source>
        <dbReference type="ARBA" id="ARBA00023242"/>
    </source>
</evidence>
<evidence type="ECO:0000313" key="5">
    <source>
        <dbReference type="EMBL" id="PJF17369.1"/>
    </source>
</evidence>
<dbReference type="InterPro" id="IPR039845">
    <property type="entry name" value="FAM192A"/>
</dbReference>
<feature type="domain" description="FAM192A/Fyv6 N-terminal" evidence="4">
    <location>
        <begin position="4"/>
        <end position="92"/>
    </location>
</feature>
<dbReference type="Pfam" id="PF10187">
    <property type="entry name" value="FAM192A_Fyv6_N"/>
    <property type="match status" value="1"/>
</dbReference>
<evidence type="ECO:0000256" key="1">
    <source>
        <dbReference type="ARBA" id="ARBA00004123"/>
    </source>
</evidence>
<protein>
    <recommendedName>
        <fullName evidence="4">FAM192A/Fyv6 N-terminal domain-containing protein</fullName>
    </recommendedName>
</protein>
<dbReference type="EMBL" id="MTSL01000178">
    <property type="protein sequence ID" value="PJF17369.1"/>
    <property type="molecule type" value="Genomic_DNA"/>
</dbReference>
<dbReference type="PANTHER" id="PTHR13495">
    <property type="entry name" value="NEFA-INTERACTING NUCLEAR PROTEIN NIP30"/>
    <property type="match status" value="1"/>
</dbReference>
<evidence type="ECO:0000256" key="3">
    <source>
        <dbReference type="SAM" id="MobiDB-lite"/>
    </source>
</evidence>
<proteinExistence type="predicted"/>
<evidence type="ECO:0000313" key="6">
    <source>
        <dbReference type="Proteomes" id="UP000240830"/>
    </source>
</evidence>
<comment type="caution">
    <text evidence="5">The sequence shown here is derived from an EMBL/GenBank/DDBJ whole genome shotgun (WGS) entry which is preliminary data.</text>
</comment>
<dbReference type="InterPro" id="IPR019331">
    <property type="entry name" value="FAM192A/Fyv6_N"/>
</dbReference>
<keyword evidence="6" id="KW-1185">Reference proteome</keyword>
<gene>
    <name evidence="5" type="ORF">PSACC_02851</name>
</gene>
<organism evidence="5 6">
    <name type="scientific">Paramicrosporidium saccamoebae</name>
    <dbReference type="NCBI Taxonomy" id="1246581"/>
    <lineage>
        <taxon>Eukaryota</taxon>
        <taxon>Fungi</taxon>
        <taxon>Fungi incertae sedis</taxon>
        <taxon>Cryptomycota</taxon>
        <taxon>Cryptomycota incertae sedis</taxon>
        <taxon>Paramicrosporidium</taxon>
    </lineage>
</organism>
<evidence type="ECO:0000259" key="4">
    <source>
        <dbReference type="Pfam" id="PF10187"/>
    </source>
</evidence>
<comment type="subcellular location">
    <subcellularLocation>
        <location evidence="1">Nucleus</location>
    </subcellularLocation>
</comment>
<dbReference type="OrthoDB" id="75720at2759"/>
<name>A0A2H9TI23_9FUNG</name>